<feature type="region of interest" description="Disordered" evidence="10">
    <location>
        <begin position="134"/>
        <end position="178"/>
    </location>
</feature>
<dbReference type="SMART" id="SM00220">
    <property type="entry name" value="S_TKc"/>
    <property type="match status" value="1"/>
</dbReference>
<keyword evidence="6 9" id="KW-0067">ATP-binding</keyword>
<evidence type="ECO:0000259" key="11">
    <source>
        <dbReference type="PROSITE" id="PS50011"/>
    </source>
</evidence>
<feature type="domain" description="Protein kinase" evidence="11">
    <location>
        <begin position="444"/>
        <end position="846"/>
    </location>
</feature>
<keyword evidence="3" id="KW-0808">Transferase</keyword>
<evidence type="ECO:0000256" key="10">
    <source>
        <dbReference type="SAM" id="MobiDB-lite"/>
    </source>
</evidence>
<evidence type="ECO:0000256" key="7">
    <source>
        <dbReference type="ARBA" id="ARBA00047899"/>
    </source>
</evidence>
<dbReference type="Gene3D" id="3.30.200.20">
    <property type="entry name" value="Phosphorylase Kinase, domain 1"/>
    <property type="match status" value="1"/>
</dbReference>
<feature type="binding site" evidence="9">
    <location>
        <position position="480"/>
    </location>
    <ligand>
        <name>ATP</name>
        <dbReference type="ChEBI" id="CHEBI:30616"/>
    </ligand>
</feature>
<dbReference type="EMBL" id="HE575320">
    <property type="protein sequence ID" value="CCC91261.1"/>
    <property type="molecule type" value="Genomic_DNA"/>
</dbReference>
<evidence type="ECO:0000256" key="2">
    <source>
        <dbReference type="ARBA" id="ARBA00022527"/>
    </source>
</evidence>
<dbReference type="PROSITE" id="PS00108">
    <property type="entry name" value="PROTEIN_KINASE_ST"/>
    <property type="match status" value="1"/>
</dbReference>
<evidence type="ECO:0000256" key="6">
    <source>
        <dbReference type="ARBA" id="ARBA00022840"/>
    </source>
</evidence>
<feature type="region of interest" description="Disordered" evidence="10">
    <location>
        <begin position="649"/>
        <end position="670"/>
    </location>
</feature>
<comment type="catalytic activity">
    <reaction evidence="7">
        <text>L-threonyl-[protein] + ATP = O-phospho-L-threonyl-[protein] + ADP + H(+)</text>
        <dbReference type="Rhea" id="RHEA:46608"/>
        <dbReference type="Rhea" id="RHEA-COMP:11060"/>
        <dbReference type="Rhea" id="RHEA-COMP:11605"/>
        <dbReference type="ChEBI" id="CHEBI:15378"/>
        <dbReference type="ChEBI" id="CHEBI:30013"/>
        <dbReference type="ChEBI" id="CHEBI:30616"/>
        <dbReference type="ChEBI" id="CHEBI:61977"/>
        <dbReference type="ChEBI" id="CHEBI:456216"/>
        <dbReference type="EC" id="2.7.11.1"/>
    </reaction>
</comment>
<evidence type="ECO:0000256" key="3">
    <source>
        <dbReference type="ARBA" id="ARBA00022679"/>
    </source>
</evidence>
<dbReference type="PANTHER" id="PTHR47634:SF9">
    <property type="entry name" value="PROTEIN KINASE DOMAIN-CONTAINING PROTEIN-RELATED"/>
    <property type="match status" value="1"/>
</dbReference>
<evidence type="ECO:0000313" key="12">
    <source>
        <dbReference type="EMBL" id="CCC91261.1"/>
    </source>
</evidence>
<dbReference type="PROSITE" id="PS00107">
    <property type="entry name" value="PROTEIN_KINASE_ATP"/>
    <property type="match status" value="1"/>
</dbReference>
<comment type="catalytic activity">
    <reaction evidence="8">
        <text>L-seryl-[protein] + ATP = O-phospho-L-seryl-[protein] + ADP + H(+)</text>
        <dbReference type="Rhea" id="RHEA:17989"/>
        <dbReference type="Rhea" id="RHEA-COMP:9863"/>
        <dbReference type="Rhea" id="RHEA-COMP:11604"/>
        <dbReference type="ChEBI" id="CHEBI:15378"/>
        <dbReference type="ChEBI" id="CHEBI:29999"/>
        <dbReference type="ChEBI" id="CHEBI:30616"/>
        <dbReference type="ChEBI" id="CHEBI:83421"/>
        <dbReference type="ChEBI" id="CHEBI:456216"/>
        <dbReference type="EC" id="2.7.11.1"/>
    </reaction>
</comment>
<evidence type="ECO:0000256" key="4">
    <source>
        <dbReference type="ARBA" id="ARBA00022741"/>
    </source>
</evidence>
<dbReference type="GO" id="GO:0000245">
    <property type="term" value="P:spliceosomal complex assembly"/>
    <property type="evidence" value="ECO:0007669"/>
    <property type="project" value="TreeGrafter"/>
</dbReference>
<reference evidence="12" key="1">
    <citation type="journal article" date="2012" name="Proc. Natl. Acad. Sci. U.S.A.">
        <title>Antigenic diversity is generated by distinct evolutionary mechanisms in African trypanosome species.</title>
        <authorList>
            <person name="Jackson A.P."/>
            <person name="Berry A."/>
            <person name="Aslett M."/>
            <person name="Allison H.C."/>
            <person name="Burton P."/>
            <person name="Vavrova-Anderson J."/>
            <person name="Brown R."/>
            <person name="Browne H."/>
            <person name="Corton N."/>
            <person name="Hauser H."/>
            <person name="Gamble J."/>
            <person name="Gilderthorp R."/>
            <person name="Marcello L."/>
            <person name="McQuillan J."/>
            <person name="Otto T.D."/>
            <person name="Quail M.A."/>
            <person name="Sanders M.J."/>
            <person name="van Tonder A."/>
            <person name="Ginger M.L."/>
            <person name="Field M.C."/>
            <person name="Barry J.D."/>
            <person name="Hertz-Fowler C."/>
            <person name="Berriman M."/>
        </authorList>
    </citation>
    <scope>NUCLEOTIDE SEQUENCE</scope>
    <source>
        <strain evidence="12">IL3000</strain>
    </source>
</reference>
<dbReference type="Gene3D" id="1.10.510.10">
    <property type="entry name" value="Transferase(Phosphotransferase) domain 1"/>
    <property type="match status" value="1"/>
</dbReference>
<evidence type="ECO:0000256" key="8">
    <source>
        <dbReference type="ARBA" id="ARBA00048679"/>
    </source>
</evidence>
<feature type="compositionally biased region" description="Basic and acidic residues" evidence="10">
    <location>
        <begin position="659"/>
        <end position="670"/>
    </location>
</feature>
<dbReference type="AlphaFoldDB" id="G0UPF0"/>
<dbReference type="GO" id="GO:0004674">
    <property type="term" value="F:protein serine/threonine kinase activity"/>
    <property type="evidence" value="ECO:0007669"/>
    <property type="project" value="UniProtKB-KW"/>
</dbReference>
<feature type="compositionally biased region" description="Polar residues" evidence="10">
    <location>
        <begin position="142"/>
        <end position="168"/>
    </location>
</feature>
<organism evidence="12">
    <name type="scientific">Trypanosoma congolense (strain IL3000)</name>
    <dbReference type="NCBI Taxonomy" id="1068625"/>
    <lineage>
        <taxon>Eukaryota</taxon>
        <taxon>Discoba</taxon>
        <taxon>Euglenozoa</taxon>
        <taxon>Kinetoplastea</taxon>
        <taxon>Metakinetoplastina</taxon>
        <taxon>Trypanosomatida</taxon>
        <taxon>Trypanosomatidae</taxon>
        <taxon>Trypanosoma</taxon>
        <taxon>Nannomonas</taxon>
    </lineage>
</organism>
<sequence>MARGAEMQPSHAGVVVSRQSNVSMQSPVTMWNSENIPQSQSPIPSLGHLTLRNPAIWSKHEDFTPRRQSPAFVARMARIVSSSNISPRYTSFSQRCSAMAALDVSLSQSTHRAQAAVDRGLTFLSQYGRLVKSPSRHVAARSSVQPSERNPSASNRHTTSQLSATTAELSPREQSLKRQVITERKLPVFRQEGSISVSSSADLAGVADGHGPRARLSSQDQIRVRRTHPSHNEGEPGPENNSSLEAPLTMEKLLRKPPQRANASAGRCVRTPEMSTSFRGSFSGGSPSLCNTHVADLSGTVNRELLPGGAPPVAPQRVSEKSVSASISSCTNPTIAQRRRYSDLTPRVALSTALSPGTMTTTTAGITPATSSNRSQSSIETITDISISCLNAVNNRPKSSFVSSRLTMQQFVQRWSNHYEENKKAYFEGGYMSVIPGKKLNSRYVIVQKLGWGEFSTVWLAYDTLHTTLGKPHQAFVAVKIAKCDNVVSESTHYEIKLLHYIGSNASPDAPLTRLLDSFEVTGQYGSHMCMVMPLHGSNLLSIIDQMKAKKCIRNPSEISMIKEIIASVLVGLNELDKLDVIHTDIKPENILCSSSDPRVLDTIENFCVRNKDRSSMVPAERVREAMWQGDPNHLVCIADFGLSVALKPPKTNDPTSKNNRDATVKSTIESKKEFPVEKAGTVKNARGTMIQTREYRAPEILMGMDFNTHTDMWSVGCMVFELITGEFLMDPKRRTRNERLMDVEHLAMIMQILGPVPDEIIKLRVTGESSKPPPRYMHRYFDENNRFIYADKYRLYPRRHIDKELQAFLPPEEAKLAAAFIMGCLSSYNPASRPSAGEMLNHSWLSDIRRKN</sequence>
<proteinExistence type="predicted"/>
<accession>G0UPF0</accession>
<dbReference type="InterPro" id="IPR011009">
    <property type="entry name" value="Kinase-like_dom_sf"/>
</dbReference>
<name>G0UPF0_TRYCI</name>
<dbReference type="GO" id="GO:0050684">
    <property type="term" value="P:regulation of mRNA processing"/>
    <property type="evidence" value="ECO:0007669"/>
    <property type="project" value="TreeGrafter"/>
</dbReference>
<dbReference type="SUPFAM" id="SSF56112">
    <property type="entry name" value="Protein kinase-like (PK-like)"/>
    <property type="match status" value="1"/>
</dbReference>
<keyword evidence="4 9" id="KW-0547">Nucleotide-binding</keyword>
<dbReference type="VEuPathDB" id="TriTrypDB:TcIL3000_7_600"/>
<dbReference type="PANTHER" id="PTHR47634">
    <property type="entry name" value="PROTEIN KINASE DOMAIN-CONTAINING PROTEIN-RELATED"/>
    <property type="match status" value="1"/>
</dbReference>
<dbReference type="InterPro" id="IPR008271">
    <property type="entry name" value="Ser/Thr_kinase_AS"/>
</dbReference>
<dbReference type="Pfam" id="PF00069">
    <property type="entry name" value="Pkinase"/>
    <property type="match status" value="1"/>
</dbReference>
<evidence type="ECO:0000256" key="9">
    <source>
        <dbReference type="PROSITE-ProRule" id="PRU10141"/>
    </source>
</evidence>
<dbReference type="GO" id="GO:0005524">
    <property type="term" value="F:ATP binding"/>
    <property type="evidence" value="ECO:0007669"/>
    <property type="project" value="UniProtKB-UniRule"/>
</dbReference>
<dbReference type="InterPro" id="IPR017441">
    <property type="entry name" value="Protein_kinase_ATP_BS"/>
</dbReference>
<gene>
    <name evidence="12" type="ORF">TCIL3000_7_600</name>
</gene>
<dbReference type="EC" id="2.7.11.1" evidence="1"/>
<keyword evidence="2" id="KW-0723">Serine/threonine-protein kinase</keyword>
<protein>
    <recommendedName>
        <fullName evidence="1">non-specific serine/threonine protein kinase</fullName>
        <ecNumber evidence="1">2.7.11.1</ecNumber>
    </recommendedName>
</protein>
<evidence type="ECO:0000256" key="5">
    <source>
        <dbReference type="ARBA" id="ARBA00022777"/>
    </source>
</evidence>
<evidence type="ECO:0000256" key="1">
    <source>
        <dbReference type="ARBA" id="ARBA00012513"/>
    </source>
</evidence>
<dbReference type="FunFam" id="3.30.200.20:FF:000955">
    <property type="entry name" value="Protein kinase, putative"/>
    <property type="match status" value="1"/>
</dbReference>
<dbReference type="InterPro" id="IPR051334">
    <property type="entry name" value="SRPK"/>
</dbReference>
<dbReference type="PROSITE" id="PS50011">
    <property type="entry name" value="PROTEIN_KINASE_DOM"/>
    <property type="match status" value="1"/>
</dbReference>
<keyword evidence="5" id="KW-0418">Kinase</keyword>
<dbReference type="InterPro" id="IPR000719">
    <property type="entry name" value="Prot_kinase_dom"/>
</dbReference>
<feature type="region of interest" description="Disordered" evidence="10">
    <location>
        <begin position="201"/>
        <end position="244"/>
    </location>
</feature>